<reference evidence="2" key="1">
    <citation type="submission" date="2023-06" db="EMBL/GenBank/DDBJ databases">
        <title>Genome-scale phylogeny and comparative genomics of the fungal order Sordariales.</title>
        <authorList>
            <consortium name="Lawrence Berkeley National Laboratory"/>
            <person name="Hensen N."/>
            <person name="Bonometti L."/>
            <person name="Westerberg I."/>
            <person name="Brannstrom I.O."/>
            <person name="Guillou S."/>
            <person name="Cros-Aarteil S."/>
            <person name="Calhoun S."/>
            <person name="Haridas S."/>
            <person name="Kuo A."/>
            <person name="Mondo S."/>
            <person name="Pangilinan J."/>
            <person name="Riley R."/>
            <person name="Labutti K."/>
            <person name="Andreopoulos B."/>
            <person name="Lipzen A."/>
            <person name="Chen C."/>
            <person name="Yanf M."/>
            <person name="Daum C."/>
            <person name="Ng V."/>
            <person name="Clum A."/>
            <person name="Steindorff A."/>
            <person name="Ohm R."/>
            <person name="Martin F."/>
            <person name="Silar P."/>
            <person name="Natvig D."/>
            <person name="Lalanne C."/>
            <person name="Gautier V."/>
            <person name="Ament-Velasquez S.L."/>
            <person name="Kruys A."/>
            <person name="Hutchinson M.I."/>
            <person name="Powell A.J."/>
            <person name="Barry K."/>
            <person name="Miller A.N."/>
            <person name="Grigoriev I.V."/>
            <person name="Debuchy R."/>
            <person name="Gladieux P."/>
            <person name="Thoren M.H."/>
            <person name="Johannesson H."/>
        </authorList>
    </citation>
    <scope>NUCLEOTIDE SEQUENCE</scope>
    <source>
        <strain evidence="2">PSN4</strain>
    </source>
</reference>
<proteinExistence type="predicted"/>
<accession>A0AAJ0B1S7</accession>
<evidence type="ECO:0000313" key="3">
    <source>
        <dbReference type="Proteomes" id="UP001239445"/>
    </source>
</evidence>
<feature type="compositionally biased region" description="Basic and acidic residues" evidence="1">
    <location>
        <begin position="145"/>
        <end position="156"/>
    </location>
</feature>
<name>A0AAJ0B1S7_9PEZI</name>
<feature type="compositionally biased region" description="Polar residues" evidence="1">
    <location>
        <begin position="202"/>
        <end position="219"/>
    </location>
</feature>
<protein>
    <submittedName>
        <fullName evidence="2">Uncharacterized protein</fullName>
    </submittedName>
</protein>
<dbReference type="AlphaFoldDB" id="A0AAJ0B1S7"/>
<evidence type="ECO:0000256" key="1">
    <source>
        <dbReference type="SAM" id="MobiDB-lite"/>
    </source>
</evidence>
<feature type="compositionally biased region" description="Polar residues" evidence="1">
    <location>
        <begin position="316"/>
        <end position="330"/>
    </location>
</feature>
<dbReference type="EMBL" id="MU839854">
    <property type="protein sequence ID" value="KAK1749620.1"/>
    <property type="molecule type" value="Genomic_DNA"/>
</dbReference>
<sequence>MESPPPEPGLRESPTTVRGIALAVLQAKPTQRIYWTHSDNRIMAAHAARHRLTLNNCATTEMSELLDRLGLRRGDAVEDAVRPRVVSAMRYLLQRLEQQGVLRVSVDLETGGRITQWPAWTADWTNPEWDGSERPPEGWTWARGHGHEQRDQHEQSETIMASLSTQPAGPQPHTCSSRSARPNIRSPFTRPAAPTPLAGLSRRQQASSRPVSQSLAQTRHASRLPSLLTGSSSGFRPHGWLDSSHEHGQTSTPQPPATHSQCRHGGFGLRSHVQLLSQRTRMMSGGRHADRSLDPTIFPDDSASHAGQPFSDRSRPTATTPTAKMQQDTIVSDHDPSTIANSFPAVPTSRVGLPSLLSLCDGDADTTHNSGNRMDNYRELRKTMHQLRDVALEEADTLLAVHSLAAERHILGERLSHLECEGNDSSFETTVMMLRAHEAVRAASPRIDNLAERARSLHARIVELAVDLGIDPQILGFDRRNYYMGLPTACLFQLLDQNPSRETCAGSDQT</sequence>
<feature type="compositionally biased region" description="Polar residues" evidence="1">
    <location>
        <begin position="249"/>
        <end position="260"/>
    </location>
</feature>
<comment type="caution">
    <text evidence="2">The sequence shown here is derived from an EMBL/GenBank/DDBJ whole genome shotgun (WGS) entry which is preliminary data.</text>
</comment>
<feature type="compositionally biased region" description="Polar residues" evidence="1">
    <location>
        <begin position="157"/>
        <end position="180"/>
    </location>
</feature>
<feature type="region of interest" description="Disordered" evidence="1">
    <location>
        <begin position="124"/>
        <end position="264"/>
    </location>
</feature>
<keyword evidence="3" id="KW-1185">Reference proteome</keyword>
<evidence type="ECO:0000313" key="2">
    <source>
        <dbReference type="EMBL" id="KAK1749620.1"/>
    </source>
</evidence>
<gene>
    <name evidence="2" type="ORF">QBC47DRAFT_418782</name>
</gene>
<dbReference type="Proteomes" id="UP001239445">
    <property type="component" value="Unassembled WGS sequence"/>
</dbReference>
<feature type="region of interest" description="Disordered" evidence="1">
    <location>
        <begin position="284"/>
        <end position="336"/>
    </location>
</feature>
<organism evidence="2 3">
    <name type="scientific">Echria macrotheca</name>
    <dbReference type="NCBI Taxonomy" id="438768"/>
    <lineage>
        <taxon>Eukaryota</taxon>
        <taxon>Fungi</taxon>
        <taxon>Dikarya</taxon>
        <taxon>Ascomycota</taxon>
        <taxon>Pezizomycotina</taxon>
        <taxon>Sordariomycetes</taxon>
        <taxon>Sordariomycetidae</taxon>
        <taxon>Sordariales</taxon>
        <taxon>Schizotheciaceae</taxon>
        <taxon>Echria</taxon>
    </lineage>
</organism>